<evidence type="ECO:0000313" key="1">
    <source>
        <dbReference type="EMBL" id="CAD9075550.1"/>
    </source>
</evidence>
<dbReference type="AlphaFoldDB" id="A0A7S1PEG4"/>
<accession>A0A7S1PEG4</accession>
<proteinExistence type="predicted"/>
<name>A0A7S1PEG4_9ALVE</name>
<reference evidence="1" key="1">
    <citation type="submission" date="2021-01" db="EMBL/GenBank/DDBJ databases">
        <authorList>
            <person name="Corre E."/>
            <person name="Pelletier E."/>
            <person name="Niang G."/>
            <person name="Scheremetjew M."/>
            <person name="Finn R."/>
            <person name="Kale V."/>
            <person name="Holt S."/>
            <person name="Cochrane G."/>
            <person name="Meng A."/>
            <person name="Brown T."/>
            <person name="Cohen L."/>
        </authorList>
    </citation>
    <scope>NUCLEOTIDE SEQUENCE</scope>
    <source>
        <strain evidence="1">CCMP3346</strain>
    </source>
</reference>
<dbReference type="EMBL" id="HBGB01052360">
    <property type="protein sequence ID" value="CAD9075550.1"/>
    <property type="molecule type" value="Transcribed_RNA"/>
</dbReference>
<gene>
    <name evidence="1" type="ORF">VBRA1451_LOCUS30638</name>
</gene>
<protein>
    <submittedName>
        <fullName evidence="1">Uncharacterized protein</fullName>
    </submittedName>
</protein>
<organism evidence="1">
    <name type="scientific">Vitrella brassicaformis</name>
    <dbReference type="NCBI Taxonomy" id="1169539"/>
    <lineage>
        <taxon>Eukaryota</taxon>
        <taxon>Sar</taxon>
        <taxon>Alveolata</taxon>
        <taxon>Colpodellida</taxon>
        <taxon>Vitrellaceae</taxon>
        <taxon>Vitrella</taxon>
    </lineage>
</organism>
<sequence length="108" mass="12114">MGEAHSSIRHESILCVDECMNQVRGWSGWLFLCLGFARSLSLCVCPHTWMHGTDGWTDVMSVCTYVVWNECSRSVGEGRDALHVCMPQYMHACAPQFVGGWMDGRVAK</sequence>